<dbReference type="KEGG" id="eec:EcWSU1_02648"/>
<proteinExistence type="predicted"/>
<dbReference type="AlphaFoldDB" id="G8LF98"/>
<evidence type="ECO:0000313" key="1">
    <source>
        <dbReference type="EMBL" id="AEW74082.1"/>
    </source>
</evidence>
<reference evidence="1 2" key="1">
    <citation type="journal article" date="2011" name="Stand. Genomic Sci.">
        <title>Complete genome of the onion pathogen Enterobacter cloacae EcWSU1.</title>
        <authorList>
            <person name="Humann J.L."/>
            <person name="Wildung M."/>
            <person name="Cheng C.H."/>
            <person name="Lee T."/>
            <person name="Stewart J.E."/>
            <person name="Drew J.C."/>
            <person name="Triplett E.W."/>
            <person name="Main D."/>
            <person name="Schroeder B.K."/>
        </authorList>
    </citation>
    <scope>NUCLEOTIDE SEQUENCE [LARGE SCALE GENOMIC DNA]</scope>
    <source>
        <strain evidence="1 2">EcWSU1</strain>
    </source>
</reference>
<protein>
    <submittedName>
        <fullName evidence="1">Uncharacterized protein</fullName>
    </submittedName>
</protein>
<dbReference type="HOGENOM" id="CLU_3250908_0_0_6"/>
<dbReference type="EMBL" id="CP002886">
    <property type="protein sequence ID" value="AEW74082.1"/>
    <property type="molecule type" value="Genomic_DNA"/>
</dbReference>
<name>G8LF98_9ENTR</name>
<evidence type="ECO:0000313" key="2">
    <source>
        <dbReference type="Proteomes" id="UP000007838"/>
    </source>
</evidence>
<gene>
    <name evidence="1" type="ORF">EcWSU1_02648</name>
</gene>
<dbReference type="Proteomes" id="UP000007838">
    <property type="component" value="Chromosome"/>
</dbReference>
<accession>G8LF98</accession>
<sequence>MVLNEKNPRFGVDFFIPGLKHIFQEFCFHAGFKGNDFNSRKL</sequence>
<organism evidence="1 2">
    <name type="scientific">Enterobacter ludwigii</name>
    <dbReference type="NCBI Taxonomy" id="299767"/>
    <lineage>
        <taxon>Bacteria</taxon>
        <taxon>Pseudomonadati</taxon>
        <taxon>Pseudomonadota</taxon>
        <taxon>Gammaproteobacteria</taxon>
        <taxon>Enterobacterales</taxon>
        <taxon>Enterobacteriaceae</taxon>
        <taxon>Enterobacter</taxon>
        <taxon>Enterobacter cloacae complex</taxon>
    </lineage>
</organism>